<keyword evidence="1" id="KW-0472">Membrane</keyword>
<evidence type="ECO:0000313" key="3">
    <source>
        <dbReference type="EMBL" id="QHI71067.1"/>
    </source>
</evidence>
<dbReference type="RefSeq" id="WP_162360844.1">
    <property type="nucleotide sequence ID" value="NZ_CP047591.1"/>
</dbReference>
<evidence type="ECO:0000313" key="4">
    <source>
        <dbReference type="Proteomes" id="UP000463883"/>
    </source>
</evidence>
<protein>
    <recommendedName>
        <fullName evidence="2">Putative Flagellin Flp1-like domain-containing protein</fullName>
    </recommendedName>
</protein>
<dbReference type="InterPro" id="IPR031564">
    <property type="entry name" value="Flp1-like"/>
</dbReference>
<feature type="domain" description="Putative Flagellin Flp1-like" evidence="2">
    <location>
        <begin position="7"/>
        <end position="47"/>
    </location>
</feature>
<evidence type="ECO:0000259" key="2">
    <source>
        <dbReference type="Pfam" id="PF16982"/>
    </source>
</evidence>
<feature type="transmembrane region" description="Helical" evidence="1">
    <location>
        <begin position="12"/>
        <end position="30"/>
    </location>
</feature>
<dbReference type="AlphaFoldDB" id="A0A6P1MAW4"/>
<dbReference type="KEGG" id="amic:Ami3637_00500"/>
<dbReference type="Pfam" id="PF16982">
    <property type="entry name" value="Flp1_like"/>
    <property type="match status" value="1"/>
</dbReference>
<proteinExistence type="predicted"/>
<keyword evidence="1" id="KW-1133">Transmembrane helix</keyword>
<sequence>MRLIKNNKKGMEMVQVGILIAIAIGIGLIFKTQITSFINSTFSNLMNSGF</sequence>
<reference evidence="3 4" key="1">
    <citation type="submission" date="2020-01" db="EMBL/GenBank/DDBJ databases">
        <title>Genomic analysis of Aminipila sp. CBA3637.</title>
        <authorList>
            <person name="Kim Y.B."/>
            <person name="Roh S.W."/>
        </authorList>
    </citation>
    <scope>NUCLEOTIDE SEQUENCE [LARGE SCALE GENOMIC DNA]</scope>
    <source>
        <strain evidence="3 4">CBA3637</strain>
    </source>
</reference>
<keyword evidence="1" id="KW-0812">Transmembrane</keyword>
<dbReference type="Proteomes" id="UP000463883">
    <property type="component" value="Chromosome"/>
</dbReference>
<accession>A0A6P1MAW4</accession>
<evidence type="ECO:0000256" key="1">
    <source>
        <dbReference type="SAM" id="Phobius"/>
    </source>
</evidence>
<dbReference type="EMBL" id="CP047591">
    <property type="protein sequence ID" value="QHI71067.1"/>
    <property type="molecule type" value="Genomic_DNA"/>
</dbReference>
<organism evidence="3 4">
    <name type="scientific">Aminipila terrae</name>
    <dbReference type="NCBI Taxonomy" id="2697030"/>
    <lineage>
        <taxon>Bacteria</taxon>
        <taxon>Bacillati</taxon>
        <taxon>Bacillota</taxon>
        <taxon>Clostridia</taxon>
        <taxon>Peptostreptococcales</taxon>
        <taxon>Anaerovoracaceae</taxon>
        <taxon>Aminipila</taxon>
    </lineage>
</organism>
<gene>
    <name evidence="3" type="ORF">Ami3637_00500</name>
</gene>
<name>A0A6P1MAW4_9FIRM</name>
<keyword evidence="4" id="KW-1185">Reference proteome</keyword>